<keyword evidence="3" id="KW-1185">Reference proteome</keyword>
<feature type="region of interest" description="Disordered" evidence="1">
    <location>
        <begin position="1"/>
        <end position="23"/>
    </location>
</feature>
<reference evidence="2" key="1">
    <citation type="journal article" date="2019" name="bioRxiv">
        <title>The Genome of the Zebra Mussel, Dreissena polymorpha: A Resource for Invasive Species Research.</title>
        <authorList>
            <person name="McCartney M.A."/>
            <person name="Auch B."/>
            <person name="Kono T."/>
            <person name="Mallez S."/>
            <person name="Zhang Y."/>
            <person name="Obille A."/>
            <person name="Becker A."/>
            <person name="Abrahante J.E."/>
            <person name="Garbe J."/>
            <person name="Badalamenti J.P."/>
            <person name="Herman A."/>
            <person name="Mangelson H."/>
            <person name="Liachko I."/>
            <person name="Sullivan S."/>
            <person name="Sone E.D."/>
            <person name="Koren S."/>
            <person name="Silverstein K.A.T."/>
            <person name="Beckman K.B."/>
            <person name="Gohl D.M."/>
        </authorList>
    </citation>
    <scope>NUCLEOTIDE SEQUENCE</scope>
    <source>
        <strain evidence="2">Duluth1</strain>
        <tissue evidence="2">Whole animal</tissue>
    </source>
</reference>
<dbReference type="AlphaFoldDB" id="A0A9D4R806"/>
<dbReference type="EMBL" id="JAIWYP010000003">
    <property type="protein sequence ID" value="KAH3858464.1"/>
    <property type="molecule type" value="Genomic_DNA"/>
</dbReference>
<organism evidence="2 3">
    <name type="scientific">Dreissena polymorpha</name>
    <name type="common">Zebra mussel</name>
    <name type="synonym">Mytilus polymorpha</name>
    <dbReference type="NCBI Taxonomy" id="45954"/>
    <lineage>
        <taxon>Eukaryota</taxon>
        <taxon>Metazoa</taxon>
        <taxon>Spiralia</taxon>
        <taxon>Lophotrochozoa</taxon>
        <taxon>Mollusca</taxon>
        <taxon>Bivalvia</taxon>
        <taxon>Autobranchia</taxon>
        <taxon>Heteroconchia</taxon>
        <taxon>Euheterodonta</taxon>
        <taxon>Imparidentia</taxon>
        <taxon>Neoheterodontei</taxon>
        <taxon>Myida</taxon>
        <taxon>Dreissenoidea</taxon>
        <taxon>Dreissenidae</taxon>
        <taxon>Dreissena</taxon>
    </lineage>
</organism>
<evidence type="ECO:0000256" key="1">
    <source>
        <dbReference type="SAM" id="MobiDB-lite"/>
    </source>
</evidence>
<accession>A0A9D4R806</accession>
<proteinExistence type="predicted"/>
<dbReference type="Proteomes" id="UP000828390">
    <property type="component" value="Unassembled WGS sequence"/>
</dbReference>
<sequence length="81" mass="9074">MHDCILENPRGRSPLWPTEEKVDGKCGRVDVPPHGYLTYSRPQKTNLTGISVSSSPISPKRQNTINGIMMMIIRQQAKLVV</sequence>
<protein>
    <submittedName>
        <fullName evidence="2">Uncharacterized protein</fullName>
    </submittedName>
</protein>
<reference evidence="2" key="2">
    <citation type="submission" date="2020-11" db="EMBL/GenBank/DDBJ databases">
        <authorList>
            <person name="McCartney M.A."/>
            <person name="Auch B."/>
            <person name="Kono T."/>
            <person name="Mallez S."/>
            <person name="Becker A."/>
            <person name="Gohl D.M."/>
            <person name="Silverstein K.A.T."/>
            <person name="Koren S."/>
            <person name="Bechman K.B."/>
            <person name="Herman A."/>
            <person name="Abrahante J.E."/>
            <person name="Garbe J."/>
        </authorList>
    </citation>
    <scope>NUCLEOTIDE SEQUENCE</scope>
    <source>
        <strain evidence="2">Duluth1</strain>
        <tissue evidence="2">Whole animal</tissue>
    </source>
</reference>
<gene>
    <name evidence="2" type="ORF">DPMN_101088</name>
</gene>
<name>A0A9D4R806_DREPO</name>
<comment type="caution">
    <text evidence="2">The sequence shown here is derived from an EMBL/GenBank/DDBJ whole genome shotgun (WGS) entry which is preliminary data.</text>
</comment>
<evidence type="ECO:0000313" key="3">
    <source>
        <dbReference type="Proteomes" id="UP000828390"/>
    </source>
</evidence>
<evidence type="ECO:0000313" key="2">
    <source>
        <dbReference type="EMBL" id="KAH3858464.1"/>
    </source>
</evidence>